<comment type="caution">
    <text evidence="2">The sequence shown here is derived from an EMBL/GenBank/DDBJ whole genome shotgun (WGS) entry which is preliminary data.</text>
</comment>
<dbReference type="InterPro" id="IPR001128">
    <property type="entry name" value="Cyt_P450"/>
</dbReference>
<organism evidence="2 3">
    <name type="scientific">Actinocatenispora comari</name>
    <dbReference type="NCBI Taxonomy" id="2807577"/>
    <lineage>
        <taxon>Bacteria</taxon>
        <taxon>Bacillati</taxon>
        <taxon>Actinomycetota</taxon>
        <taxon>Actinomycetes</taxon>
        <taxon>Micromonosporales</taxon>
        <taxon>Micromonosporaceae</taxon>
        <taxon>Actinocatenispora</taxon>
    </lineage>
</organism>
<dbReference type="GO" id="GO:0005506">
    <property type="term" value="F:iron ion binding"/>
    <property type="evidence" value="ECO:0007669"/>
    <property type="project" value="InterPro"/>
</dbReference>
<dbReference type="Proteomes" id="UP000614996">
    <property type="component" value="Unassembled WGS sequence"/>
</dbReference>
<dbReference type="GO" id="GO:0020037">
    <property type="term" value="F:heme binding"/>
    <property type="evidence" value="ECO:0007669"/>
    <property type="project" value="InterPro"/>
</dbReference>
<dbReference type="CDD" id="cd00302">
    <property type="entry name" value="cytochrome_P450"/>
    <property type="match status" value="1"/>
</dbReference>
<proteinExistence type="inferred from homology"/>
<keyword evidence="3" id="KW-1185">Reference proteome</keyword>
<dbReference type="Pfam" id="PF00067">
    <property type="entry name" value="p450"/>
    <property type="match status" value="1"/>
</dbReference>
<dbReference type="EMBL" id="BOPO01000053">
    <property type="protein sequence ID" value="GIL27737.1"/>
    <property type="molecule type" value="Genomic_DNA"/>
</dbReference>
<dbReference type="SUPFAM" id="SSF48264">
    <property type="entry name" value="Cytochrome P450"/>
    <property type="match status" value="1"/>
</dbReference>
<name>A0A8J4AEP9_9ACTN</name>
<dbReference type="InterPro" id="IPR002397">
    <property type="entry name" value="Cyt_P450_B"/>
</dbReference>
<gene>
    <name evidence="2" type="ORF">NUM_29910</name>
</gene>
<dbReference type="RefSeq" id="WP_207125479.1">
    <property type="nucleotide sequence ID" value="NZ_BOPO01000053.1"/>
</dbReference>
<accession>A0A8J4AEP9</accession>
<evidence type="ECO:0000313" key="3">
    <source>
        <dbReference type="Proteomes" id="UP000614996"/>
    </source>
</evidence>
<reference evidence="3" key="1">
    <citation type="journal article" date="2021" name="Int. J. Syst. Evol. Microbiol.">
        <title>Actinocatenispora comari sp. nov., an endophytic actinomycete isolated from aerial parts of Comarum salesowianum.</title>
        <authorList>
            <person name="Oyunbileg N."/>
            <person name="Iizaka Y."/>
            <person name="Hamada M."/>
            <person name="Davaapurev B.O."/>
            <person name="Fukumoto A."/>
            <person name="Tsetseg B."/>
            <person name="Kato F."/>
            <person name="Tamura T."/>
            <person name="Batkhuu J."/>
            <person name="Anzai Y."/>
        </authorList>
    </citation>
    <scope>NUCLEOTIDE SEQUENCE [LARGE SCALE GENOMIC DNA]</scope>
    <source>
        <strain evidence="3">NUM-2625</strain>
    </source>
</reference>
<evidence type="ECO:0000256" key="1">
    <source>
        <dbReference type="ARBA" id="ARBA00010617"/>
    </source>
</evidence>
<dbReference type="InterPro" id="IPR036396">
    <property type="entry name" value="Cyt_P450_sf"/>
</dbReference>
<evidence type="ECO:0008006" key="4">
    <source>
        <dbReference type="Google" id="ProtNLM"/>
    </source>
</evidence>
<dbReference type="GO" id="GO:0004497">
    <property type="term" value="F:monooxygenase activity"/>
    <property type="evidence" value="ECO:0007669"/>
    <property type="project" value="InterPro"/>
</dbReference>
<comment type="similarity">
    <text evidence="1">Belongs to the cytochrome P450 family.</text>
</comment>
<dbReference type="Gene3D" id="1.10.630.10">
    <property type="entry name" value="Cytochrome P450"/>
    <property type="match status" value="1"/>
</dbReference>
<dbReference type="AlphaFoldDB" id="A0A8J4AEP9"/>
<dbReference type="PANTHER" id="PTHR24305:SF166">
    <property type="entry name" value="CYTOCHROME P450 12A4, MITOCHONDRIAL-RELATED"/>
    <property type="match status" value="1"/>
</dbReference>
<evidence type="ECO:0000313" key="2">
    <source>
        <dbReference type="EMBL" id="GIL27737.1"/>
    </source>
</evidence>
<dbReference type="InterPro" id="IPR050121">
    <property type="entry name" value="Cytochrome_P450_monoxygenase"/>
</dbReference>
<dbReference type="PRINTS" id="PR00359">
    <property type="entry name" value="BP450"/>
</dbReference>
<protein>
    <recommendedName>
        <fullName evidence="4">Cytochrome P450</fullName>
    </recommendedName>
</protein>
<dbReference type="GO" id="GO:0016705">
    <property type="term" value="F:oxidoreductase activity, acting on paired donors, with incorporation or reduction of molecular oxygen"/>
    <property type="evidence" value="ECO:0007669"/>
    <property type="project" value="InterPro"/>
</dbReference>
<sequence length="379" mass="40386">MPVPRTDPGFARDPLPAMLSWATDPADPPVRRLAADRYLVTDSSLGRRILASTQEPFEATSAPFGAVPGWIPGHPDTRPVLTALGSALDTALTGPRTVATPALSCWPDDASLRYLHRFGSALLPAASPAVFRAVAAALTRSYALDRRPGRAAALRRRFAVSRANAALQGYLLRHRATPGNPFLAALLDRFGDPQTAALALHGALGAVCRAAATALSWTVLLDHGWRPGLAAGTVLPAATPTAPAGDRVREALRLWPVAWMLHRRARTTTELGGLPVRPGDHLLVCTFAMHRSRRVWSDADDYRPERWADPPAGYRDGYLPYGTGPGACVGARFVNAAAAQLLDSLPGLAAPIRLLDERPVLGAIATPPRFQLTTASCDT</sequence>
<dbReference type="PANTHER" id="PTHR24305">
    <property type="entry name" value="CYTOCHROME P450"/>
    <property type="match status" value="1"/>
</dbReference>